<evidence type="ECO:0000256" key="3">
    <source>
        <dbReference type="ARBA" id="ARBA00022676"/>
    </source>
</evidence>
<evidence type="ECO:0000256" key="1">
    <source>
        <dbReference type="ARBA" id="ARBA00004651"/>
    </source>
</evidence>
<dbReference type="Proteomes" id="UP001160499">
    <property type="component" value="Unassembled WGS sequence"/>
</dbReference>
<feature type="transmembrane region" description="Helical" evidence="9">
    <location>
        <begin position="452"/>
        <end position="470"/>
    </location>
</feature>
<keyword evidence="5 9" id="KW-0812">Transmembrane</keyword>
<evidence type="ECO:0000259" key="11">
    <source>
        <dbReference type="Pfam" id="PF24878"/>
    </source>
</evidence>
<evidence type="ECO:0000256" key="8">
    <source>
        <dbReference type="SAM" id="MobiDB-lite"/>
    </source>
</evidence>
<feature type="region of interest" description="Disordered" evidence="8">
    <location>
        <begin position="1"/>
        <end position="26"/>
    </location>
</feature>
<dbReference type="EMBL" id="JARXVH010000012">
    <property type="protein sequence ID" value="MDH6219252.1"/>
    <property type="molecule type" value="Genomic_DNA"/>
</dbReference>
<evidence type="ECO:0000256" key="2">
    <source>
        <dbReference type="ARBA" id="ARBA00022475"/>
    </source>
</evidence>
<feature type="transmembrane region" description="Helical" evidence="9">
    <location>
        <begin position="394"/>
        <end position="415"/>
    </location>
</feature>
<dbReference type="Pfam" id="PF24878">
    <property type="entry name" value="YkcB_C"/>
    <property type="match status" value="1"/>
</dbReference>
<organism evidence="12 13">
    <name type="scientific">Streptomyces pseudovenezuelae</name>
    <dbReference type="NCBI Taxonomy" id="67350"/>
    <lineage>
        <taxon>Bacteria</taxon>
        <taxon>Bacillati</taxon>
        <taxon>Actinomycetota</taxon>
        <taxon>Actinomycetes</taxon>
        <taxon>Kitasatosporales</taxon>
        <taxon>Streptomycetaceae</taxon>
        <taxon>Streptomyces</taxon>
        <taxon>Streptomyces aurantiacus group</taxon>
    </lineage>
</organism>
<protein>
    <submittedName>
        <fullName evidence="12">4-amino-4-deoxy-L-arabinose transferase-like glycosyltransferase</fullName>
    </submittedName>
</protein>
<evidence type="ECO:0000256" key="9">
    <source>
        <dbReference type="SAM" id="Phobius"/>
    </source>
</evidence>
<evidence type="ECO:0000256" key="4">
    <source>
        <dbReference type="ARBA" id="ARBA00022679"/>
    </source>
</evidence>
<feature type="transmembrane region" description="Helical" evidence="9">
    <location>
        <begin position="162"/>
        <end position="179"/>
    </location>
</feature>
<comment type="caution">
    <text evidence="12">The sequence shown here is derived from an EMBL/GenBank/DDBJ whole genome shotgun (WGS) entry which is preliminary data.</text>
</comment>
<feature type="transmembrane region" description="Helical" evidence="9">
    <location>
        <begin position="232"/>
        <end position="253"/>
    </location>
</feature>
<accession>A0ABT6LSM7</accession>
<feature type="transmembrane region" description="Helical" evidence="9">
    <location>
        <begin position="136"/>
        <end position="156"/>
    </location>
</feature>
<evidence type="ECO:0000256" key="7">
    <source>
        <dbReference type="ARBA" id="ARBA00023136"/>
    </source>
</evidence>
<feature type="domain" description="Putative mannosyltransferase YkcA/B-like C-terminal" evidence="11">
    <location>
        <begin position="553"/>
        <end position="644"/>
    </location>
</feature>
<dbReference type="InterPro" id="IPR056785">
    <property type="entry name" value="YkcA/B-like_C"/>
</dbReference>
<dbReference type="Pfam" id="PF13231">
    <property type="entry name" value="PMT_2"/>
    <property type="match status" value="1"/>
</dbReference>
<keyword evidence="4" id="KW-0808">Transferase</keyword>
<evidence type="ECO:0000313" key="12">
    <source>
        <dbReference type="EMBL" id="MDH6219252.1"/>
    </source>
</evidence>
<evidence type="ECO:0000313" key="13">
    <source>
        <dbReference type="Proteomes" id="UP001160499"/>
    </source>
</evidence>
<dbReference type="InterPro" id="IPR038731">
    <property type="entry name" value="RgtA/B/C-like"/>
</dbReference>
<keyword evidence="6 9" id="KW-1133">Transmembrane helix</keyword>
<feature type="transmembrane region" description="Helical" evidence="9">
    <location>
        <begin position="207"/>
        <end position="225"/>
    </location>
</feature>
<proteinExistence type="predicted"/>
<keyword evidence="3" id="KW-0328">Glycosyltransferase</keyword>
<feature type="transmembrane region" description="Helical" evidence="9">
    <location>
        <begin position="477"/>
        <end position="499"/>
    </location>
</feature>
<evidence type="ECO:0000256" key="6">
    <source>
        <dbReference type="ARBA" id="ARBA00022989"/>
    </source>
</evidence>
<keyword evidence="7 9" id="KW-0472">Membrane</keyword>
<evidence type="ECO:0000259" key="10">
    <source>
        <dbReference type="Pfam" id="PF13231"/>
    </source>
</evidence>
<feature type="transmembrane region" description="Helical" evidence="9">
    <location>
        <begin position="422"/>
        <end position="440"/>
    </location>
</feature>
<feature type="transmembrane region" description="Helical" evidence="9">
    <location>
        <begin position="339"/>
        <end position="356"/>
    </location>
</feature>
<feature type="domain" description="Glycosyltransferase RgtA/B/C/D-like" evidence="10">
    <location>
        <begin position="87"/>
        <end position="245"/>
    </location>
</feature>
<comment type="subcellular location">
    <subcellularLocation>
        <location evidence="1">Cell membrane</location>
        <topology evidence="1">Multi-pass membrane protein</topology>
    </subcellularLocation>
</comment>
<feature type="transmembrane region" description="Helical" evidence="9">
    <location>
        <begin position="368"/>
        <end position="388"/>
    </location>
</feature>
<feature type="region of interest" description="Disordered" evidence="8">
    <location>
        <begin position="510"/>
        <end position="537"/>
    </location>
</feature>
<keyword evidence="2" id="KW-1003">Cell membrane</keyword>
<reference evidence="12 13" key="1">
    <citation type="submission" date="2023-04" db="EMBL/GenBank/DDBJ databases">
        <title>Forest soil microbial communities from Buena Vista Peninsula, Colon Province, Panama.</title>
        <authorList>
            <person name="Bouskill N."/>
        </authorList>
    </citation>
    <scope>NUCLEOTIDE SEQUENCE [LARGE SCALE GENOMIC DNA]</scope>
    <source>
        <strain evidence="12 13">GGS1</strain>
    </source>
</reference>
<name>A0ABT6LSM7_9ACTN</name>
<gene>
    <name evidence="12" type="ORF">M2283_006586</name>
</gene>
<dbReference type="PANTHER" id="PTHR33908">
    <property type="entry name" value="MANNOSYLTRANSFERASE YKCB-RELATED"/>
    <property type="match status" value="1"/>
</dbReference>
<feature type="transmembrane region" description="Helical" evidence="9">
    <location>
        <begin position="33"/>
        <end position="50"/>
    </location>
</feature>
<dbReference type="PANTHER" id="PTHR33908:SF3">
    <property type="entry name" value="UNDECAPRENYL PHOSPHATE-ALPHA-4-AMINO-4-DEOXY-L-ARABINOSE ARABINOSYL TRANSFERASE"/>
    <property type="match status" value="1"/>
</dbReference>
<sequence length="664" mass="67957">MTTLNPSVLEGPVPPRTAAVTGRADSPPWERPAFWALLIVAAVAFFWDLGASGYGNEFYSAAVQAGGESWKAAFFGASDAGNSITVDKPPVALWPMDLSVRLFGVGSWQILAPEALMGVATVGVLYAAVRRLYGPAAGLLAGALLALTPVAALMFRFNNPDALLALLMVCALYCFQRALEGHRAARWMVLTGVCFGLAFLVKTLQAWLILPALTLVYLVCAALPLTRRIGHVLLAGAAIVASAGWWVALVELWPADSRPYVGGSTNNSFLDLTLGYNGLGRITGDESKGGPSGGSSVPSGVPGGGSVPGGGGAGGGGAGGHGGEGGITRMFDSALGGQISWLLPAALILLVTALVITRRAARTDLHRAGVLAWGGALVCTAVTFSLMSGIFHEYYTVALAPYVAALVAMGTVLLWRLRDRAVPAVVLAVTVAATAAWAFVLLGRADGWTSQLRWPVLVVGVLAAAGTALARLLPRRLALGATGLALAAVLAGPASYTWATVTMAHTGQTPLAGPASTADAQGHGGPTGGAAAGAGKGGGNRLGGVEAVTPQLRSVLVENAQDYTWVAATVASDNQTWLQLATGEPVMPIGGFSGGDPAPTLARFKQYVADGEIHYFVAQGGEEGGFARDGADTTGSRISSWVTTTFTPRTVGSTVVYDLSAPTS</sequence>
<dbReference type="RefSeq" id="WP_280880087.1">
    <property type="nucleotide sequence ID" value="NZ_JARXVH010000012.1"/>
</dbReference>
<feature type="compositionally biased region" description="Gly residues" evidence="8">
    <location>
        <begin position="522"/>
        <end position="537"/>
    </location>
</feature>
<feature type="compositionally biased region" description="Gly residues" evidence="8">
    <location>
        <begin position="301"/>
        <end position="320"/>
    </location>
</feature>
<feature type="transmembrane region" description="Helical" evidence="9">
    <location>
        <begin position="108"/>
        <end position="129"/>
    </location>
</feature>
<evidence type="ECO:0000256" key="5">
    <source>
        <dbReference type="ARBA" id="ARBA00022692"/>
    </source>
</evidence>
<keyword evidence="13" id="KW-1185">Reference proteome</keyword>
<feature type="region of interest" description="Disordered" evidence="8">
    <location>
        <begin position="286"/>
        <end position="320"/>
    </location>
</feature>
<dbReference type="InterPro" id="IPR050297">
    <property type="entry name" value="LipidA_mod_glycosyltrf_83"/>
</dbReference>